<evidence type="ECO:0000313" key="6">
    <source>
        <dbReference type="Proteomes" id="UP000509704"/>
    </source>
</evidence>
<organism evidence="5 6">
    <name type="scientific">Zygotorulaspora mrakii</name>
    <name type="common">Zygosaccharomyces mrakii</name>
    <dbReference type="NCBI Taxonomy" id="42260"/>
    <lineage>
        <taxon>Eukaryota</taxon>
        <taxon>Fungi</taxon>
        <taxon>Dikarya</taxon>
        <taxon>Ascomycota</taxon>
        <taxon>Saccharomycotina</taxon>
        <taxon>Saccharomycetes</taxon>
        <taxon>Saccharomycetales</taxon>
        <taxon>Saccharomycetaceae</taxon>
        <taxon>Zygotorulaspora</taxon>
    </lineage>
</organism>
<keyword evidence="4" id="KW-1133">Transmembrane helix</keyword>
<protein>
    <recommendedName>
        <fullName evidence="2">Altered inheritance of mitochondria protein 6</fullName>
    </recommendedName>
</protein>
<evidence type="ECO:0000313" key="5">
    <source>
        <dbReference type="EMBL" id="QLG72339.1"/>
    </source>
</evidence>
<dbReference type="OrthoDB" id="4153866at2759"/>
<evidence type="ECO:0000256" key="4">
    <source>
        <dbReference type="SAM" id="Phobius"/>
    </source>
</evidence>
<dbReference type="PANTHER" id="PTHR31571">
    <property type="entry name" value="ALTERED INHERITANCE OF MITOCHONDRIA PROTEIN 6"/>
    <property type="match status" value="1"/>
</dbReference>
<evidence type="ECO:0000256" key="1">
    <source>
        <dbReference type="ARBA" id="ARBA00008858"/>
    </source>
</evidence>
<keyword evidence="4" id="KW-0472">Membrane</keyword>
<dbReference type="GO" id="GO:0008081">
    <property type="term" value="F:phosphoric diester hydrolase activity"/>
    <property type="evidence" value="ECO:0007669"/>
    <property type="project" value="InterPro"/>
</dbReference>
<comment type="similarity">
    <text evidence="1">Belongs to the AIM6 family.</text>
</comment>
<dbReference type="AlphaFoldDB" id="A0A7H9B2Z8"/>
<proteinExistence type="inferred from homology"/>
<accession>A0A7H9B2Z8</accession>
<dbReference type="PANTHER" id="PTHR31571:SF1">
    <property type="entry name" value="ALTERED INHERITANCE OF MITOCHONDRIA PROTEIN 6"/>
    <property type="match status" value="1"/>
</dbReference>
<dbReference type="InterPro" id="IPR051236">
    <property type="entry name" value="HAT_RTT109-like"/>
</dbReference>
<dbReference type="Proteomes" id="UP000509704">
    <property type="component" value="Chromosome 4"/>
</dbReference>
<sequence>MIGLKSWSVAFFFYFVVILTLFSIHRSSTKLRHSRYSHWRSSSPPDLLFPVLSKRDDTKELFLRIDRLGISGKELLRFFKVHLLRIMDVDHRQRAAKNTAGVLEPMDVAVSQYYDLFKQYLYTDYTNQDFNDNNHGSGDVGRGDKCAPYDSIVARLTKGVDPRPIHSHNDYWRKIPLFEALAFGASSVEADVWIVPETRDETNDNNDENGEDDDSGMMNQFALAVGHNEDYLDPVNQNLDQLYTKPLRDMLDQVNCRGTSKKNGVFFNSPETTLLLYIDFKSMDSEMTYHLLMDKYLKPLIDQEYISFYDMEMGKSEVINNGNGDEGYYYSGKRHVFLDADLLDLESMIPNTSITSSASFDDIMKHCSISKAKTMWTNHLVRSHINCIRSLIDENHEKNLKTRIWGVPA</sequence>
<dbReference type="InterPro" id="IPR017946">
    <property type="entry name" value="PLC-like_Pdiesterase_TIM-brl"/>
</dbReference>
<name>A0A7H9B2Z8_ZYGMR</name>
<dbReference type="EMBL" id="CP058607">
    <property type="protein sequence ID" value="QLG72339.1"/>
    <property type="molecule type" value="Genomic_DNA"/>
</dbReference>
<reference evidence="5 6" key="1">
    <citation type="submission" date="2020-07" db="EMBL/GenBank/DDBJ databases">
        <title>The yeast mating-type switching endonuclease HO is a domesticated member of an unorthodox homing genetic element family.</title>
        <authorList>
            <person name="Coughlan A.Y."/>
            <person name="Lombardi L."/>
            <person name="Braun-Galleani S."/>
            <person name="Martos A.R."/>
            <person name="Galeote V."/>
            <person name="Bigey F."/>
            <person name="Dequin S."/>
            <person name="Byrne K.P."/>
            <person name="Wolfe K.H."/>
        </authorList>
    </citation>
    <scope>NUCLEOTIDE SEQUENCE [LARGE SCALE GENOMIC DNA]</scope>
    <source>
        <strain evidence="5 6">NRRL Y-6702</strain>
    </source>
</reference>
<keyword evidence="6" id="KW-1185">Reference proteome</keyword>
<feature type="transmembrane region" description="Helical" evidence="4">
    <location>
        <begin position="6"/>
        <end position="25"/>
    </location>
</feature>
<dbReference type="KEGG" id="zmk:HG535_0D00460"/>
<evidence type="ECO:0000256" key="3">
    <source>
        <dbReference type="ARBA" id="ARBA00022729"/>
    </source>
</evidence>
<evidence type="ECO:0000256" key="2">
    <source>
        <dbReference type="ARBA" id="ARBA00014286"/>
    </source>
</evidence>
<dbReference type="SUPFAM" id="SSF51695">
    <property type="entry name" value="PLC-like phosphodiesterases"/>
    <property type="match status" value="1"/>
</dbReference>
<dbReference type="RefSeq" id="XP_037144067.1">
    <property type="nucleotide sequence ID" value="XM_037288172.1"/>
</dbReference>
<dbReference type="GO" id="GO:0006629">
    <property type="term" value="P:lipid metabolic process"/>
    <property type="evidence" value="ECO:0007669"/>
    <property type="project" value="InterPro"/>
</dbReference>
<gene>
    <name evidence="5" type="ORF">HG535_0D00460</name>
</gene>
<keyword evidence="4" id="KW-0812">Transmembrane</keyword>
<dbReference type="GeneID" id="59236063"/>
<keyword evidence="3" id="KW-0732">Signal</keyword>